<proteinExistence type="predicted"/>
<evidence type="ECO:0008006" key="2">
    <source>
        <dbReference type="Google" id="ProtNLM"/>
    </source>
</evidence>
<dbReference type="EMBL" id="LR862136">
    <property type="protein sequence ID" value="CAD1843437.1"/>
    <property type="molecule type" value="Genomic_DNA"/>
</dbReference>
<accession>A0A6V7QKK2</accession>
<protein>
    <recommendedName>
        <fullName evidence="2">Retrotransposon gag domain-containing protein</fullName>
    </recommendedName>
</protein>
<gene>
    <name evidence="1" type="ORF">CB5_LOCUS26648</name>
</gene>
<sequence>MLIPTSLVAVLEEYHPELYTTGCSCVVITGIAIASYTRKISMYTAGLLACQRKPVEYSAHSVRAAGATSDYSSGRTCHRCTPPATVPTVPVAPPGEASPHFDGSRTKPWVVESWVSAMEKLFEDLFIPKREQVHLADEFCKMLYGAYFPNSVKQKLEKNLKKLQQGEQSVQKYTL</sequence>
<dbReference type="AlphaFoldDB" id="A0A6V7QKK2"/>
<organism evidence="1">
    <name type="scientific">Ananas comosus var. bracteatus</name>
    <name type="common">red pineapple</name>
    <dbReference type="NCBI Taxonomy" id="296719"/>
    <lineage>
        <taxon>Eukaryota</taxon>
        <taxon>Viridiplantae</taxon>
        <taxon>Streptophyta</taxon>
        <taxon>Embryophyta</taxon>
        <taxon>Tracheophyta</taxon>
        <taxon>Spermatophyta</taxon>
        <taxon>Magnoliopsida</taxon>
        <taxon>Liliopsida</taxon>
        <taxon>Poales</taxon>
        <taxon>Bromeliaceae</taxon>
        <taxon>Bromelioideae</taxon>
        <taxon>Ananas</taxon>
    </lineage>
</organism>
<name>A0A6V7QKK2_ANACO</name>
<evidence type="ECO:0000313" key="1">
    <source>
        <dbReference type="EMBL" id="CAD1843437.1"/>
    </source>
</evidence>
<reference evidence="1" key="1">
    <citation type="submission" date="2020-07" db="EMBL/GenBank/DDBJ databases">
        <authorList>
            <person name="Lin J."/>
        </authorList>
    </citation>
    <scope>NUCLEOTIDE SEQUENCE</scope>
</reference>